<dbReference type="Pfam" id="PF01728">
    <property type="entry name" value="FtsJ"/>
    <property type="match status" value="1"/>
</dbReference>
<dbReference type="Gene3D" id="3.10.290.10">
    <property type="entry name" value="RNA-binding S4 domain"/>
    <property type="match status" value="1"/>
</dbReference>
<dbReference type="CDD" id="cd02440">
    <property type="entry name" value="AdoMet_MTases"/>
    <property type="match status" value="1"/>
</dbReference>
<dbReference type="Pfam" id="PF01479">
    <property type="entry name" value="S4"/>
    <property type="match status" value="1"/>
</dbReference>
<dbReference type="RefSeq" id="WP_150337953.1">
    <property type="nucleotide sequence ID" value="NZ_JAERIX010000017.1"/>
</dbReference>
<dbReference type="PANTHER" id="PTHR32319">
    <property type="entry name" value="BACTERIAL HEMOLYSIN-LIKE PROTEIN"/>
    <property type="match status" value="1"/>
</dbReference>
<dbReference type="CDD" id="cd00165">
    <property type="entry name" value="S4"/>
    <property type="match status" value="1"/>
</dbReference>
<sequence>MRLDRYLVDIGKFDSRQKAQEAIRAGRVMLGGKVVQKPSFEIIDSSLESDEGVADRLESRLAVEISGEEFVSRAGRKLQGFLEECKRQGVARAWESAIDVGAARGGFSQVLLRYGVKHICCVDVGSNQLHPTIAKDSRVEVFEQCDIRVFTRRYARDFDLAVCDVSFISIRHIIDDLCKLSSELIVLFKPQFEVGRWIKRSKRGVVQDHNAAQSALQECIATICARGLSVRLVAESSVKGKEGNAEFFIYACRESCS</sequence>
<dbReference type="EMBL" id="VXKE01000022">
    <property type="protein sequence ID" value="KAA8707364.1"/>
    <property type="molecule type" value="Genomic_DNA"/>
</dbReference>
<evidence type="ECO:0000256" key="2">
    <source>
        <dbReference type="ARBA" id="ARBA00029460"/>
    </source>
</evidence>
<dbReference type="PROSITE" id="PS50889">
    <property type="entry name" value="S4"/>
    <property type="match status" value="1"/>
</dbReference>
<dbReference type="Proteomes" id="UP000323707">
    <property type="component" value="Unassembled WGS sequence"/>
</dbReference>
<organism evidence="5 6">
    <name type="scientific">Helicobacter canis</name>
    <dbReference type="NCBI Taxonomy" id="29419"/>
    <lineage>
        <taxon>Bacteria</taxon>
        <taxon>Pseudomonadati</taxon>
        <taxon>Campylobacterota</taxon>
        <taxon>Epsilonproteobacteria</taxon>
        <taxon>Campylobacterales</taxon>
        <taxon>Helicobacteraceae</taxon>
        <taxon>Helicobacter</taxon>
    </lineage>
</organism>
<evidence type="ECO:0000259" key="4">
    <source>
        <dbReference type="SMART" id="SM00363"/>
    </source>
</evidence>
<feature type="domain" description="RNA-binding S4" evidence="4">
    <location>
        <begin position="1"/>
        <end position="58"/>
    </location>
</feature>
<gene>
    <name evidence="5" type="ORF">F4V45_08775</name>
</gene>
<reference evidence="5 6" key="1">
    <citation type="submission" date="2019-09" db="EMBL/GenBank/DDBJ databases">
        <title>Draft genome sequence of various Type strains from the CCUG.</title>
        <authorList>
            <person name="Pineiro-Iglesias B."/>
            <person name="Tunovic T."/>
            <person name="Unosson C."/>
            <person name="Inganas E."/>
            <person name="Ohlen M."/>
            <person name="Cardew S."/>
            <person name="Jensie-Markopoulos S."/>
            <person name="Salva-Serra F."/>
            <person name="Jaen-Luchoro D."/>
            <person name="Karlsson R."/>
            <person name="Svensson-Stadler L."/>
            <person name="Chun J."/>
            <person name="Moore E."/>
        </authorList>
    </citation>
    <scope>NUCLEOTIDE SEQUENCE [LARGE SCALE GENOMIC DNA]</scope>
    <source>
        <strain evidence="5 6">CCUG 32756T</strain>
    </source>
</reference>
<protein>
    <submittedName>
        <fullName evidence="5">TlyA family RNA methyltransferase</fullName>
    </submittedName>
</protein>
<evidence type="ECO:0000256" key="3">
    <source>
        <dbReference type="PROSITE-ProRule" id="PRU00182"/>
    </source>
</evidence>
<dbReference type="SUPFAM" id="SSF53335">
    <property type="entry name" value="S-adenosyl-L-methionine-dependent methyltransferases"/>
    <property type="match status" value="1"/>
</dbReference>
<dbReference type="AlphaFoldDB" id="A0A5M9QFB5"/>
<dbReference type="InterPro" id="IPR047048">
    <property type="entry name" value="TlyA"/>
</dbReference>
<dbReference type="InterPro" id="IPR036986">
    <property type="entry name" value="S4_RNA-bd_sf"/>
</dbReference>
<dbReference type="GO" id="GO:0032259">
    <property type="term" value="P:methylation"/>
    <property type="evidence" value="ECO:0007669"/>
    <property type="project" value="UniProtKB-KW"/>
</dbReference>
<keyword evidence="5" id="KW-0489">Methyltransferase</keyword>
<dbReference type="GO" id="GO:0003723">
    <property type="term" value="F:RNA binding"/>
    <property type="evidence" value="ECO:0007669"/>
    <property type="project" value="UniProtKB-KW"/>
</dbReference>
<accession>A0A5M9QFB5</accession>
<comment type="caution">
    <text evidence="5">The sequence shown here is derived from an EMBL/GenBank/DDBJ whole genome shotgun (WGS) entry which is preliminary data.</text>
</comment>
<dbReference type="SUPFAM" id="SSF55174">
    <property type="entry name" value="Alpha-L RNA-binding motif"/>
    <property type="match status" value="1"/>
</dbReference>
<dbReference type="PANTHER" id="PTHR32319:SF0">
    <property type="entry name" value="BACTERIAL HEMOLYSIN-LIKE PROTEIN"/>
    <property type="match status" value="1"/>
</dbReference>
<evidence type="ECO:0000256" key="1">
    <source>
        <dbReference type="ARBA" id="ARBA00022884"/>
    </source>
</evidence>
<dbReference type="InterPro" id="IPR029063">
    <property type="entry name" value="SAM-dependent_MTases_sf"/>
</dbReference>
<proteinExistence type="inferred from homology"/>
<evidence type="ECO:0000313" key="6">
    <source>
        <dbReference type="Proteomes" id="UP000323707"/>
    </source>
</evidence>
<dbReference type="Gene3D" id="3.40.50.150">
    <property type="entry name" value="Vaccinia Virus protein VP39"/>
    <property type="match status" value="1"/>
</dbReference>
<name>A0A5M9QFB5_9HELI</name>
<dbReference type="InterPro" id="IPR002877">
    <property type="entry name" value="RNA_MeTrfase_FtsJ_dom"/>
</dbReference>
<dbReference type="InterPro" id="IPR002942">
    <property type="entry name" value="S4_RNA-bd"/>
</dbReference>
<dbReference type="SMART" id="SM00363">
    <property type="entry name" value="S4"/>
    <property type="match status" value="1"/>
</dbReference>
<keyword evidence="1 3" id="KW-0694">RNA-binding</keyword>
<comment type="similarity">
    <text evidence="2">Belongs to the TlyA family.</text>
</comment>
<dbReference type="GO" id="GO:0008168">
    <property type="term" value="F:methyltransferase activity"/>
    <property type="evidence" value="ECO:0007669"/>
    <property type="project" value="UniProtKB-KW"/>
</dbReference>
<keyword evidence="5" id="KW-0808">Transferase</keyword>
<evidence type="ECO:0000313" key="5">
    <source>
        <dbReference type="EMBL" id="KAA8707364.1"/>
    </source>
</evidence>